<keyword evidence="2" id="KW-0964">Secreted</keyword>
<proteinExistence type="predicted"/>
<feature type="compositionally biased region" description="Basic and acidic residues" evidence="5">
    <location>
        <begin position="232"/>
        <end position="243"/>
    </location>
</feature>
<evidence type="ECO:0000259" key="8">
    <source>
        <dbReference type="PROSITE" id="PS50847"/>
    </source>
</evidence>
<gene>
    <name evidence="9" type="ORF">FHS36_002991</name>
</gene>
<keyword evidence="6" id="KW-0472">Membrane</keyword>
<sequence>MKLRRALATAAVTAAIAPAALLAAPAAYAVPAAPAGSVDAGSSGDTAPATSEDSSGGGAKDPSAAPAAGKAVLPVPAADDKNPPSENPCKKQADSKEKRATTELIRFPDKVVAGADPQEFFLRATNSSKDRLKSICLHVDTMSWVSDAASTDSTEFVTLEWQDPKGTWQPITNKRDDSIHFGYVDDLPPDEYTDAKLRLKVDGKAKAGAASTYHSGIFAGKDDVCGKTEAKAKDSEKIKDRKTLQILPADTQPGKIDHSKSPSPSPSRPGGGAKSSASPSPSSSAKASSSASPSASASASASSSTGTAGTTTSGGTTTGGSGTSAQGSASSSSANGELATTGSSSSTPVIAGLAGAAVVAGGAAVAVTRRRKNNT</sequence>
<organism evidence="9 10">
    <name type="scientific">Streptomyces eurocidicus</name>
    <name type="common">Streptoverticillium eurocidicus</name>
    <dbReference type="NCBI Taxonomy" id="66423"/>
    <lineage>
        <taxon>Bacteria</taxon>
        <taxon>Bacillati</taxon>
        <taxon>Actinomycetota</taxon>
        <taxon>Actinomycetes</taxon>
        <taxon>Kitasatosporales</taxon>
        <taxon>Streptomycetaceae</taxon>
        <taxon>Streptomyces</taxon>
    </lineage>
</organism>
<dbReference type="InterPro" id="IPR019931">
    <property type="entry name" value="LPXTG_anchor"/>
</dbReference>
<feature type="compositionally biased region" description="Low complexity" evidence="5">
    <location>
        <begin position="274"/>
        <end position="315"/>
    </location>
</feature>
<keyword evidence="6" id="KW-0812">Transmembrane</keyword>
<dbReference type="EMBL" id="JACHJF010000008">
    <property type="protein sequence ID" value="MBB5119558.1"/>
    <property type="molecule type" value="Genomic_DNA"/>
</dbReference>
<protein>
    <submittedName>
        <fullName evidence="9">LPXTG-motif cell wall-anchored protein</fullName>
    </submittedName>
</protein>
<dbReference type="Proteomes" id="UP000528608">
    <property type="component" value="Unassembled WGS sequence"/>
</dbReference>
<dbReference type="PROSITE" id="PS50847">
    <property type="entry name" value="GRAM_POS_ANCHORING"/>
    <property type="match status" value="1"/>
</dbReference>
<keyword evidence="6" id="KW-1133">Transmembrane helix</keyword>
<evidence type="ECO:0000256" key="2">
    <source>
        <dbReference type="ARBA" id="ARBA00022525"/>
    </source>
</evidence>
<reference evidence="9 10" key="1">
    <citation type="submission" date="2020-08" db="EMBL/GenBank/DDBJ databases">
        <title>Genomic Encyclopedia of Type Strains, Phase III (KMG-III): the genomes of soil and plant-associated and newly described type strains.</title>
        <authorList>
            <person name="Whitman W."/>
        </authorList>
    </citation>
    <scope>NUCLEOTIDE SEQUENCE [LARGE SCALE GENOMIC DNA]</scope>
    <source>
        <strain evidence="9 10">CECT 3259</strain>
    </source>
</reference>
<evidence type="ECO:0000256" key="5">
    <source>
        <dbReference type="SAM" id="MobiDB-lite"/>
    </source>
</evidence>
<comment type="caution">
    <text evidence="9">The sequence shown here is derived from an EMBL/GenBank/DDBJ whole genome shotgun (WGS) entry which is preliminary data.</text>
</comment>
<evidence type="ECO:0000256" key="4">
    <source>
        <dbReference type="ARBA" id="ARBA00023088"/>
    </source>
</evidence>
<evidence type="ECO:0000313" key="10">
    <source>
        <dbReference type="Proteomes" id="UP000528608"/>
    </source>
</evidence>
<feature type="compositionally biased region" description="Low complexity" evidence="5">
    <location>
        <begin position="323"/>
        <end position="334"/>
    </location>
</feature>
<accession>A0A7W8BAZ8</accession>
<dbReference type="AlphaFoldDB" id="A0A7W8BAZ8"/>
<evidence type="ECO:0000256" key="1">
    <source>
        <dbReference type="ARBA" id="ARBA00022512"/>
    </source>
</evidence>
<evidence type="ECO:0000256" key="7">
    <source>
        <dbReference type="SAM" id="SignalP"/>
    </source>
</evidence>
<feature type="transmembrane region" description="Helical" evidence="6">
    <location>
        <begin position="349"/>
        <end position="368"/>
    </location>
</feature>
<feature type="region of interest" description="Disordered" evidence="5">
    <location>
        <begin position="34"/>
        <end position="102"/>
    </location>
</feature>
<feature type="chain" id="PRO_5031188244" evidence="7">
    <location>
        <begin position="30"/>
        <end position="375"/>
    </location>
</feature>
<feature type="compositionally biased region" description="Polar residues" evidence="5">
    <location>
        <begin position="43"/>
        <end position="54"/>
    </location>
</feature>
<keyword evidence="3 7" id="KW-0732">Signal</keyword>
<feature type="domain" description="Gram-positive cocci surface proteins LPxTG" evidence="8">
    <location>
        <begin position="338"/>
        <end position="375"/>
    </location>
</feature>
<dbReference type="NCBIfam" id="TIGR01167">
    <property type="entry name" value="LPXTG_anchor"/>
    <property type="match status" value="1"/>
</dbReference>
<feature type="region of interest" description="Disordered" evidence="5">
    <location>
        <begin position="232"/>
        <end position="348"/>
    </location>
</feature>
<keyword evidence="1" id="KW-0134">Cell wall</keyword>
<evidence type="ECO:0000256" key="6">
    <source>
        <dbReference type="SAM" id="Phobius"/>
    </source>
</evidence>
<feature type="signal peptide" evidence="7">
    <location>
        <begin position="1"/>
        <end position="29"/>
    </location>
</feature>
<evidence type="ECO:0000313" key="9">
    <source>
        <dbReference type="EMBL" id="MBB5119558.1"/>
    </source>
</evidence>
<evidence type="ECO:0000256" key="3">
    <source>
        <dbReference type="ARBA" id="ARBA00022729"/>
    </source>
</evidence>
<dbReference type="NCBIfam" id="NF041528">
    <property type="entry name" value="strep_LAETG"/>
    <property type="match status" value="1"/>
</dbReference>
<name>A0A7W8BAZ8_STREU</name>
<feature type="compositionally biased region" description="Basic and acidic residues" evidence="5">
    <location>
        <begin position="78"/>
        <end position="102"/>
    </location>
</feature>
<keyword evidence="4" id="KW-0572">Peptidoglycan-anchor</keyword>
<feature type="compositionally biased region" description="Polar residues" evidence="5">
    <location>
        <begin position="338"/>
        <end position="348"/>
    </location>
</feature>
<dbReference type="RefSeq" id="WP_184743370.1">
    <property type="nucleotide sequence ID" value="NZ_JACHJF010000008.1"/>
</dbReference>